<dbReference type="EMBL" id="JABFAC010000003">
    <property type="protein sequence ID" value="MBA0608624.1"/>
    <property type="molecule type" value="Genomic_DNA"/>
</dbReference>
<gene>
    <name evidence="1" type="ORF">Godav_020818</name>
</gene>
<organism evidence="1 2">
    <name type="scientific">Gossypium davidsonii</name>
    <name type="common">Davidson's cotton</name>
    <name type="synonym">Gossypium klotzschianum subsp. davidsonii</name>
    <dbReference type="NCBI Taxonomy" id="34287"/>
    <lineage>
        <taxon>Eukaryota</taxon>
        <taxon>Viridiplantae</taxon>
        <taxon>Streptophyta</taxon>
        <taxon>Embryophyta</taxon>
        <taxon>Tracheophyta</taxon>
        <taxon>Spermatophyta</taxon>
        <taxon>Magnoliopsida</taxon>
        <taxon>eudicotyledons</taxon>
        <taxon>Gunneridae</taxon>
        <taxon>Pentapetalae</taxon>
        <taxon>rosids</taxon>
        <taxon>malvids</taxon>
        <taxon>Malvales</taxon>
        <taxon>Malvaceae</taxon>
        <taxon>Malvoideae</taxon>
        <taxon>Gossypium</taxon>
    </lineage>
</organism>
<reference evidence="1 2" key="1">
    <citation type="journal article" date="2019" name="Genome Biol. Evol.">
        <title>Insights into the evolution of the New World diploid cottons (Gossypium, subgenus Houzingenia) based on genome sequencing.</title>
        <authorList>
            <person name="Grover C.E."/>
            <person name="Arick M.A. 2nd"/>
            <person name="Thrash A."/>
            <person name="Conover J.L."/>
            <person name="Sanders W.S."/>
            <person name="Peterson D.G."/>
            <person name="Frelichowski J.E."/>
            <person name="Scheffler J.A."/>
            <person name="Scheffler B.E."/>
            <person name="Wendel J.F."/>
        </authorList>
    </citation>
    <scope>NUCLEOTIDE SEQUENCE [LARGE SCALE GENOMIC DNA]</scope>
    <source>
        <strain evidence="1">27</strain>
        <tissue evidence="1">Leaf</tissue>
    </source>
</reference>
<name>A0A7J8R468_GOSDV</name>
<keyword evidence="2" id="KW-1185">Reference proteome</keyword>
<dbReference type="Proteomes" id="UP000593561">
    <property type="component" value="Unassembled WGS sequence"/>
</dbReference>
<sequence>MSRLLQHVSCLWVSKVTFYPLSYAWYPFDDSDIIGFVVWGWNNYV</sequence>
<evidence type="ECO:0000313" key="1">
    <source>
        <dbReference type="EMBL" id="MBA0608624.1"/>
    </source>
</evidence>
<dbReference type="AlphaFoldDB" id="A0A7J8R468"/>
<proteinExistence type="predicted"/>
<protein>
    <submittedName>
        <fullName evidence="1">Uncharacterized protein</fullName>
    </submittedName>
</protein>
<accession>A0A7J8R468</accession>
<comment type="caution">
    <text evidence="1">The sequence shown here is derived from an EMBL/GenBank/DDBJ whole genome shotgun (WGS) entry which is preliminary data.</text>
</comment>
<evidence type="ECO:0000313" key="2">
    <source>
        <dbReference type="Proteomes" id="UP000593561"/>
    </source>
</evidence>